<name>A0A4C1ZRP2_EUMVA</name>
<evidence type="ECO:0000313" key="2">
    <source>
        <dbReference type="Proteomes" id="UP000299102"/>
    </source>
</evidence>
<gene>
    <name evidence="1" type="ORF">EVAR_63800_1</name>
</gene>
<comment type="caution">
    <text evidence="1">The sequence shown here is derived from an EMBL/GenBank/DDBJ whole genome shotgun (WGS) entry which is preliminary data.</text>
</comment>
<accession>A0A4C1ZRP2</accession>
<sequence length="120" mass="13665">MKATQAVLLSLCYSIHNGCVTTMDRLDRTRIRIKSGTGLWSSVGTETELKTGIRIENRMGIEIDIDGFKRKKNSSSMLVQLRELTIRARHLQENADQRLPGQQILNKMILLVLIEKKNTI</sequence>
<evidence type="ECO:0000313" key="1">
    <source>
        <dbReference type="EMBL" id="GBP89275.1"/>
    </source>
</evidence>
<protein>
    <submittedName>
        <fullName evidence="1">Uncharacterized protein</fullName>
    </submittedName>
</protein>
<reference evidence="1 2" key="1">
    <citation type="journal article" date="2019" name="Commun. Biol.">
        <title>The bagworm genome reveals a unique fibroin gene that provides high tensile strength.</title>
        <authorList>
            <person name="Kono N."/>
            <person name="Nakamura H."/>
            <person name="Ohtoshi R."/>
            <person name="Tomita M."/>
            <person name="Numata K."/>
            <person name="Arakawa K."/>
        </authorList>
    </citation>
    <scope>NUCLEOTIDE SEQUENCE [LARGE SCALE GENOMIC DNA]</scope>
</reference>
<keyword evidence="2" id="KW-1185">Reference proteome</keyword>
<dbReference type="EMBL" id="BGZK01001988">
    <property type="protein sequence ID" value="GBP89275.1"/>
    <property type="molecule type" value="Genomic_DNA"/>
</dbReference>
<proteinExistence type="predicted"/>
<dbReference type="AlphaFoldDB" id="A0A4C1ZRP2"/>
<organism evidence="1 2">
    <name type="scientific">Eumeta variegata</name>
    <name type="common">Bagworm moth</name>
    <name type="synonym">Eumeta japonica</name>
    <dbReference type="NCBI Taxonomy" id="151549"/>
    <lineage>
        <taxon>Eukaryota</taxon>
        <taxon>Metazoa</taxon>
        <taxon>Ecdysozoa</taxon>
        <taxon>Arthropoda</taxon>
        <taxon>Hexapoda</taxon>
        <taxon>Insecta</taxon>
        <taxon>Pterygota</taxon>
        <taxon>Neoptera</taxon>
        <taxon>Endopterygota</taxon>
        <taxon>Lepidoptera</taxon>
        <taxon>Glossata</taxon>
        <taxon>Ditrysia</taxon>
        <taxon>Tineoidea</taxon>
        <taxon>Psychidae</taxon>
        <taxon>Oiketicinae</taxon>
        <taxon>Eumeta</taxon>
    </lineage>
</organism>
<dbReference type="Proteomes" id="UP000299102">
    <property type="component" value="Unassembled WGS sequence"/>
</dbReference>